<sequence length="484" mass="54285">MNQVESSEDGPKERALFKGKIKLYPDISYTNYFCSLCHYFVMTFIFVSVESLQPLLFNQRYGIHPKDAGMQNGYMLLIDIATKCLFAPLVGIMSDKVGRVPVLQMGIILTAISICSMGFAEDIYPQYCISRIQYAIGAITLATIPFLGDYVLDETKGKASAINVILAAFGAMFSATVITKLLTQNFSVQTTYVVVGCSFLCLGLLYTLGLKKGLHFKKQRKNFKNAPLRDDLIEKSICPYQNLKQIQHEDFDYIDYEGEVRTLNQIKQESSFGAAMKIALLAGKNIWIFQGYVTNFLGRGDSILLTLSLQIWSQQYVDDTLDGDEAYKQASIQAQTLSGITYLVIMVGAIFYGFLFEKVSKNKLLFTMFSLTMIGCFLMNFAPNPKSPYTYLIMSVLGSGMSGLYTGALYFVNKYAYTEFRGYISGLANVFSVLGILICSFVGGVLQDHWSKIAPFNLFGFMSLLGLILVVWSYYALYQNRRVK</sequence>
<keyword evidence="2" id="KW-0472">Membrane</keyword>
<feature type="transmembrane region" description="Helical" evidence="2">
    <location>
        <begin position="164"/>
        <end position="183"/>
    </location>
</feature>
<feature type="transmembrane region" description="Helical" evidence="2">
    <location>
        <begin position="424"/>
        <end position="446"/>
    </location>
</feature>
<accession>A0A8S1KPS4</accession>
<reference evidence="4" key="1">
    <citation type="submission" date="2021-01" db="EMBL/GenBank/DDBJ databases">
        <authorList>
            <consortium name="Genoscope - CEA"/>
            <person name="William W."/>
        </authorList>
    </citation>
    <scope>NUCLEOTIDE SEQUENCE</scope>
</reference>
<keyword evidence="2" id="KW-1133">Transmembrane helix</keyword>
<dbReference type="InterPro" id="IPR011701">
    <property type="entry name" value="MFS"/>
</dbReference>
<comment type="subcellular location">
    <subcellularLocation>
        <location evidence="1">Membrane</location>
        <topology evidence="1">Multi-pass membrane protein</topology>
    </subcellularLocation>
</comment>
<name>A0A8S1KPS4_9CILI</name>
<dbReference type="PANTHER" id="PTHR23524:SF1">
    <property type="entry name" value="MRH DOMAIN-CONTAINING PROTEIN-RELATED"/>
    <property type="match status" value="1"/>
</dbReference>
<feature type="transmembrane region" description="Helical" evidence="2">
    <location>
        <begin position="189"/>
        <end position="210"/>
    </location>
</feature>
<feature type="transmembrane region" description="Helical" evidence="2">
    <location>
        <begin position="332"/>
        <end position="352"/>
    </location>
</feature>
<feature type="transmembrane region" description="Helical" evidence="2">
    <location>
        <begin position="132"/>
        <end position="152"/>
    </location>
</feature>
<evidence type="ECO:0000256" key="1">
    <source>
        <dbReference type="ARBA" id="ARBA00004141"/>
    </source>
</evidence>
<dbReference type="InterPro" id="IPR020846">
    <property type="entry name" value="MFS_dom"/>
</dbReference>
<dbReference type="AlphaFoldDB" id="A0A8S1KPS4"/>
<evidence type="ECO:0000313" key="4">
    <source>
        <dbReference type="EMBL" id="CAD8055805.1"/>
    </source>
</evidence>
<dbReference type="CDD" id="cd06174">
    <property type="entry name" value="MFS"/>
    <property type="match status" value="1"/>
</dbReference>
<keyword evidence="2" id="KW-0812">Transmembrane</keyword>
<dbReference type="GO" id="GO:0022857">
    <property type="term" value="F:transmembrane transporter activity"/>
    <property type="evidence" value="ECO:0007669"/>
    <property type="project" value="InterPro"/>
</dbReference>
<protein>
    <recommendedName>
        <fullName evidence="3">Major facilitator superfamily (MFS) profile domain-containing protein</fullName>
    </recommendedName>
</protein>
<evidence type="ECO:0000313" key="5">
    <source>
        <dbReference type="Proteomes" id="UP000692954"/>
    </source>
</evidence>
<evidence type="ECO:0000259" key="3">
    <source>
        <dbReference type="PROSITE" id="PS50850"/>
    </source>
</evidence>
<feature type="domain" description="Major facilitator superfamily (MFS) profile" evidence="3">
    <location>
        <begin position="287"/>
        <end position="484"/>
    </location>
</feature>
<dbReference type="PANTHER" id="PTHR23524">
    <property type="entry name" value="TRANSPORTER, PUTATIVE (AFU_ORTHOLOGUE AFUA_8G04850)-RELATED"/>
    <property type="match status" value="1"/>
</dbReference>
<proteinExistence type="predicted"/>
<dbReference type="GO" id="GO:0016020">
    <property type="term" value="C:membrane"/>
    <property type="evidence" value="ECO:0007669"/>
    <property type="project" value="UniProtKB-SubCell"/>
</dbReference>
<dbReference type="Pfam" id="PF07690">
    <property type="entry name" value="MFS_1"/>
    <property type="match status" value="2"/>
</dbReference>
<feature type="transmembrane region" description="Helical" evidence="2">
    <location>
        <begin position="100"/>
        <end position="120"/>
    </location>
</feature>
<dbReference type="Proteomes" id="UP000692954">
    <property type="component" value="Unassembled WGS sequence"/>
</dbReference>
<feature type="transmembrane region" description="Helical" evidence="2">
    <location>
        <begin position="364"/>
        <end position="383"/>
    </location>
</feature>
<dbReference type="EMBL" id="CAJJDN010000009">
    <property type="protein sequence ID" value="CAD8055805.1"/>
    <property type="molecule type" value="Genomic_DNA"/>
</dbReference>
<comment type="caution">
    <text evidence="4">The sequence shown here is derived from an EMBL/GenBank/DDBJ whole genome shotgun (WGS) entry which is preliminary data.</text>
</comment>
<keyword evidence="5" id="KW-1185">Reference proteome</keyword>
<dbReference type="PROSITE" id="PS50850">
    <property type="entry name" value="MFS"/>
    <property type="match status" value="1"/>
</dbReference>
<evidence type="ECO:0000256" key="2">
    <source>
        <dbReference type="SAM" id="Phobius"/>
    </source>
</evidence>
<feature type="transmembrane region" description="Helical" evidence="2">
    <location>
        <begin position="389"/>
        <end position="412"/>
    </location>
</feature>
<feature type="transmembrane region" description="Helical" evidence="2">
    <location>
        <begin position="74"/>
        <end position="93"/>
    </location>
</feature>
<feature type="transmembrane region" description="Helical" evidence="2">
    <location>
        <begin position="29"/>
        <end position="49"/>
    </location>
</feature>
<organism evidence="4 5">
    <name type="scientific">Paramecium sonneborni</name>
    <dbReference type="NCBI Taxonomy" id="65129"/>
    <lineage>
        <taxon>Eukaryota</taxon>
        <taxon>Sar</taxon>
        <taxon>Alveolata</taxon>
        <taxon>Ciliophora</taxon>
        <taxon>Intramacronucleata</taxon>
        <taxon>Oligohymenophorea</taxon>
        <taxon>Peniculida</taxon>
        <taxon>Parameciidae</taxon>
        <taxon>Paramecium</taxon>
    </lineage>
</organism>
<gene>
    <name evidence="4" type="ORF">PSON_ATCC_30995.1.T0090429</name>
</gene>
<dbReference type="OrthoDB" id="310740at2759"/>
<feature type="transmembrane region" description="Helical" evidence="2">
    <location>
        <begin position="458"/>
        <end position="478"/>
    </location>
</feature>